<evidence type="ECO:0000313" key="1">
    <source>
        <dbReference type="EMBL" id="THU53812.1"/>
    </source>
</evidence>
<dbReference type="InterPro" id="IPR053218">
    <property type="entry name" value="Pathogen-related_defense"/>
</dbReference>
<gene>
    <name evidence="1" type="ORF">C4D60_Mb10t18370</name>
</gene>
<dbReference type="PANTHER" id="PTHR31723">
    <property type="entry name" value="PATHOGENESIS-RELATED FAMILY PROTEIN"/>
    <property type="match status" value="1"/>
</dbReference>
<evidence type="ECO:0000313" key="2">
    <source>
        <dbReference type="Proteomes" id="UP000317650"/>
    </source>
</evidence>
<name>A0A4S8J0J4_MUSBA</name>
<dbReference type="AlphaFoldDB" id="A0A4S8J0J4"/>
<dbReference type="EMBL" id="PYDT01000008">
    <property type="protein sequence ID" value="THU53812.1"/>
    <property type="molecule type" value="Genomic_DNA"/>
</dbReference>
<protein>
    <recommendedName>
        <fullName evidence="3">Pathogen-related protein-like</fullName>
    </recommendedName>
</protein>
<comment type="caution">
    <text evidence="1">The sequence shown here is derived from an EMBL/GenBank/DDBJ whole genome shotgun (WGS) entry which is preliminary data.</text>
</comment>
<dbReference type="InterPro" id="IPR032710">
    <property type="entry name" value="NTF2-like_dom_sf"/>
</dbReference>
<dbReference type="Gene3D" id="3.10.450.50">
    <property type="match status" value="1"/>
</dbReference>
<reference evidence="1 2" key="1">
    <citation type="journal article" date="2019" name="Nat. Plants">
        <title>Genome sequencing of Musa balbisiana reveals subgenome evolution and function divergence in polyploid bananas.</title>
        <authorList>
            <person name="Yao X."/>
        </authorList>
    </citation>
    <scope>NUCLEOTIDE SEQUENCE [LARGE SCALE GENOMIC DNA]</scope>
    <source>
        <strain evidence="2">cv. DH-PKW</strain>
        <tissue evidence="1">Leaves</tissue>
    </source>
</reference>
<evidence type="ECO:0008006" key="3">
    <source>
        <dbReference type="Google" id="ProtNLM"/>
    </source>
</evidence>
<accession>A0A4S8J0J4</accession>
<sequence length="243" mass="27709">MARPSPTHGVGDMAISAGRDEYRSFIHGEGEKNTQWRFGAPPDYDLVNKLFEEGRTQEWPVGSLEEKVQRIVKSLEMELQHKIRPEDFKSVNREKFRFSVNGRRGISLQELREMGGSYNAFLQTNLPKELRIYDPEAETIDSSHEAFTTTFPRGFALEILQVYSGGPPTIAFKFRHWSYMDGPFQGHPPTGELVEFFGIGIYHVDDEMKVEKVEFFYERGDFLASFVKGAPAASGSRCPVMKI</sequence>
<dbReference type="Proteomes" id="UP000317650">
    <property type="component" value="Chromosome 10"/>
</dbReference>
<keyword evidence="2" id="KW-1185">Reference proteome</keyword>
<organism evidence="1 2">
    <name type="scientific">Musa balbisiana</name>
    <name type="common">Banana</name>
    <dbReference type="NCBI Taxonomy" id="52838"/>
    <lineage>
        <taxon>Eukaryota</taxon>
        <taxon>Viridiplantae</taxon>
        <taxon>Streptophyta</taxon>
        <taxon>Embryophyta</taxon>
        <taxon>Tracheophyta</taxon>
        <taxon>Spermatophyta</taxon>
        <taxon>Magnoliopsida</taxon>
        <taxon>Liliopsida</taxon>
        <taxon>Zingiberales</taxon>
        <taxon>Musaceae</taxon>
        <taxon>Musa</taxon>
    </lineage>
</organism>
<proteinExistence type="predicted"/>
<dbReference type="SUPFAM" id="SSF54427">
    <property type="entry name" value="NTF2-like"/>
    <property type="match status" value="1"/>
</dbReference>
<dbReference type="PANTHER" id="PTHR31723:SF5">
    <property type="entry name" value="OS01G0248500 PROTEIN"/>
    <property type="match status" value="1"/>
</dbReference>